<reference evidence="2 3" key="1">
    <citation type="submission" date="2021-04" db="EMBL/GenBank/DDBJ databases">
        <title>Characterization of the biosynthetic gene cluster of new lipopeptides with antitumor activity in the genome of the marine Streptomyces PHM034.</title>
        <authorList>
            <person name="Ceniceros A."/>
            <person name="Canedo L."/>
            <person name="Mendez C."/>
            <person name="Olano C."/>
            <person name="Schleissner C."/>
            <person name="Cuevas C."/>
            <person name="De La Calle F."/>
            <person name="Salas J.A."/>
        </authorList>
    </citation>
    <scope>NUCLEOTIDE SEQUENCE [LARGE SCALE GENOMIC DNA]</scope>
    <source>
        <strain evidence="2 3">PHM034</strain>
    </source>
</reference>
<feature type="compositionally biased region" description="Basic and acidic residues" evidence="1">
    <location>
        <begin position="14"/>
        <end position="37"/>
    </location>
</feature>
<feature type="region of interest" description="Disordered" evidence="1">
    <location>
        <begin position="1"/>
        <end position="131"/>
    </location>
</feature>
<dbReference type="EMBL" id="JAGTPG010000002">
    <property type="protein sequence ID" value="MBR8643203.1"/>
    <property type="molecule type" value="Genomic_DNA"/>
</dbReference>
<feature type="compositionally biased region" description="Low complexity" evidence="1">
    <location>
        <begin position="38"/>
        <end position="49"/>
    </location>
</feature>
<gene>
    <name evidence="2" type="ORF">KEF29_37395</name>
</gene>
<feature type="compositionally biased region" description="Basic and acidic residues" evidence="1">
    <location>
        <begin position="51"/>
        <end position="77"/>
    </location>
</feature>
<organism evidence="2 3">
    <name type="scientific">Streptomyces tuirus</name>
    <dbReference type="NCBI Taxonomy" id="68278"/>
    <lineage>
        <taxon>Bacteria</taxon>
        <taxon>Bacillati</taxon>
        <taxon>Actinomycetota</taxon>
        <taxon>Actinomycetes</taxon>
        <taxon>Kitasatosporales</taxon>
        <taxon>Streptomycetaceae</taxon>
        <taxon>Streptomyces</taxon>
    </lineage>
</organism>
<evidence type="ECO:0000256" key="1">
    <source>
        <dbReference type="SAM" id="MobiDB-lite"/>
    </source>
</evidence>
<sequence length="131" mass="14102">MRTPNLGGESLAPRADHYSRRDGGNDKSPDGIKRADSGSKSPSPSGSGPAEADRPDVRVPKDLKLVFDFDKPSDPRKRQPSPTSRKTPSTMRMGPSSPTRATTTTTSARTATSGAAWPPTRDPRSRTRRSN</sequence>
<feature type="compositionally biased region" description="Polar residues" evidence="1">
    <location>
        <begin position="80"/>
        <end position="90"/>
    </location>
</feature>
<evidence type="ECO:0000313" key="3">
    <source>
        <dbReference type="Proteomes" id="UP000682308"/>
    </source>
</evidence>
<comment type="caution">
    <text evidence="2">The sequence shown here is derived from an EMBL/GenBank/DDBJ whole genome shotgun (WGS) entry which is preliminary data.</text>
</comment>
<dbReference type="AlphaFoldDB" id="A0A941J1C8"/>
<evidence type="ECO:0000313" key="2">
    <source>
        <dbReference type="EMBL" id="MBR8643203.1"/>
    </source>
</evidence>
<proteinExistence type="predicted"/>
<keyword evidence="3" id="KW-1185">Reference proteome</keyword>
<feature type="compositionally biased region" description="Low complexity" evidence="1">
    <location>
        <begin position="94"/>
        <end position="119"/>
    </location>
</feature>
<dbReference type="Proteomes" id="UP000682308">
    <property type="component" value="Unassembled WGS sequence"/>
</dbReference>
<protein>
    <submittedName>
        <fullName evidence="2">Uncharacterized protein</fullName>
    </submittedName>
</protein>
<accession>A0A941J1C8</accession>
<name>A0A941J1C8_9ACTN</name>